<accession>A0A1M4SRP3</accession>
<proteinExistence type="predicted"/>
<name>A0A1M4SRP3_9FLAO</name>
<dbReference type="Proteomes" id="UP000184462">
    <property type="component" value="Unassembled WGS sequence"/>
</dbReference>
<keyword evidence="2" id="KW-1185">Reference proteome</keyword>
<sequence>MTTIGFAFHFYDNTITGIKNLTNEQQPNKINVFANSNFQFLRNVATTRDNYQTKLQDLVEINLIIHQSQQLSSSKLKS</sequence>
<dbReference type="EMBL" id="FQTW01000001">
    <property type="protein sequence ID" value="SHE34845.1"/>
    <property type="molecule type" value="Genomic_DNA"/>
</dbReference>
<dbReference type="STRING" id="1155689.SAMN05444278_101292"/>
<gene>
    <name evidence="1" type="ORF">SAMN05444278_101292</name>
</gene>
<dbReference type="AlphaFoldDB" id="A0A1M4SRP3"/>
<protein>
    <submittedName>
        <fullName evidence="1">Uncharacterized protein</fullName>
    </submittedName>
</protein>
<evidence type="ECO:0000313" key="1">
    <source>
        <dbReference type="EMBL" id="SHE34845.1"/>
    </source>
</evidence>
<reference evidence="1 2" key="1">
    <citation type="submission" date="2016-11" db="EMBL/GenBank/DDBJ databases">
        <authorList>
            <person name="Jaros S."/>
            <person name="Januszkiewicz K."/>
            <person name="Wedrychowicz H."/>
        </authorList>
    </citation>
    <scope>NUCLEOTIDE SEQUENCE [LARGE SCALE GENOMIC DNA]</scope>
    <source>
        <strain evidence="1 2">DSM 25661</strain>
    </source>
</reference>
<dbReference type="RefSeq" id="WP_143185624.1">
    <property type="nucleotide sequence ID" value="NZ_FQTW01000001.1"/>
</dbReference>
<organism evidence="1 2">
    <name type="scientific">Psychroflexus salarius</name>
    <dbReference type="NCBI Taxonomy" id="1155689"/>
    <lineage>
        <taxon>Bacteria</taxon>
        <taxon>Pseudomonadati</taxon>
        <taxon>Bacteroidota</taxon>
        <taxon>Flavobacteriia</taxon>
        <taxon>Flavobacteriales</taxon>
        <taxon>Flavobacteriaceae</taxon>
        <taxon>Psychroflexus</taxon>
    </lineage>
</organism>
<evidence type="ECO:0000313" key="2">
    <source>
        <dbReference type="Proteomes" id="UP000184462"/>
    </source>
</evidence>